<dbReference type="AlphaFoldDB" id="J3NIZ0"/>
<dbReference type="Proteomes" id="UP000006039">
    <property type="component" value="Unassembled WGS sequence"/>
</dbReference>
<reference evidence="2" key="2">
    <citation type="submission" date="2010-07" db="EMBL/GenBank/DDBJ databases">
        <authorList>
            <consortium name="The Broad Institute Genome Sequencing Platform"/>
            <consortium name="Broad Institute Genome Sequencing Center for Infectious Disease"/>
            <person name="Ma L.-J."/>
            <person name="Dead R."/>
            <person name="Young S."/>
            <person name="Zeng Q."/>
            <person name="Koehrsen M."/>
            <person name="Alvarado L."/>
            <person name="Berlin A."/>
            <person name="Chapman S.B."/>
            <person name="Chen Z."/>
            <person name="Freedman E."/>
            <person name="Gellesch M."/>
            <person name="Goldberg J."/>
            <person name="Griggs A."/>
            <person name="Gujja S."/>
            <person name="Heilman E.R."/>
            <person name="Heiman D."/>
            <person name="Hepburn T."/>
            <person name="Howarth C."/>
            <person name="Jen D."/>
            <person name="Larson L."/>
            <person name="Mehta T."/>
            <person name="Neiman D."/>
            <person name="Pearson M."/>
            <person name="Roberts A."/>
            <person name="Saif S."/>
            <person name="Shea T."/>
            <person name="Shenoy N."/>
            <person name="Sisk P."/>
            <person name="Stolte C."/>
            <person name="Sykes S."/>
            <person name="Walk T."/>
            <person name="White J."/>
            <person name="Yandava C."/>
            <person name="Haas B."/>
            <person name="Nusbaum C."/>
            <person name="Birren B."/>
        </authorList>
    </citation>
    <scope>NUCLEOTIDE SEQUENCE</scope>
    <source>
        <strain evidence="2">R3-111a-1</strain>
    </source>
</reference>
<accession>J3NIZ0</accession>
<name>J3NIZ0_GAET3</name>
<dbReference type="EnsemblFungi" id="EJT81240">
    <property type="protein sequence ID" value="EJT81240"/>
    <property type="gene ID" value="GGTG_01224"/>
</dbReference>
<feature type="compositionally biased region" description="Basic and acidic residues" evidence="1">
    <location>
        <begin position="231"/>
        <end position="240"/>
    </location>
</feature>
<reference evidence="2" key="3">
    <citation type="submission" date="2010-09" db="EMBL/GenBank/DDBJ databases">
        <title>Annotation of Gaeumannomyces graminis var. tritici R3-111a-1.</title>
        <authorList>
            <consortium name="The Broad Institute Genome Sequencing Platform"/>
            <person name="Ma L.-J."/>
            <person name="Dead R."/>
            <person name="Young S.K."/>
            <person name="Zeng Q."/>
            <person name="Gargeya S."/>
            <person name="Fitzgerald M."/>
            <person name="Haas B."/>
            <person name="Abouelleil A."/>
            <person name="Alvarado L."/>
            <person name="Arachchi H.M."/>
            <person name="Berlin A."/>
            <person name="Brown A."/>
            <person name="Chapman S.B."/>
            <person name="Chen Z."/>
            <person name="Dunbar C."/>
            <person name="Freedman E."/>
            <person name="Gearin G."/>
            <person name="Gellesch M."/>
            <person name="Goldberg J."/>
            <person name="Griggs A."/>
            <person name="Gujja S."/>
            <person name="Heiman D."/>
            <person name="Howarth C."/>
            <person name="Larson L."/>
            <person name="Lui A."/>
            <person name="MacDonald P.J.P."/>
            <person name="Mehta T."/>
            <person name="Montmayeur A."/>
            <person name="Murphy C."/>
            <person name="Neiman D."/>
            <person name="Pearson M."/>
            <person name="Priest M."/>
            <person name="Roberts A."/>
            <person name="Saif S."/>
            <person name="Shea T."/>
            <person name="Shenoy N."/>
            <person name="Sisk P."/>
            <person name="Stolte C."/>
            <person name="Sykes S."/>
            <person name="Yandava C."/>
            <person name="Wortman J."/>
            <person name="Nusbaum C."/>
            <person name="Birren B."/>
        </authorList>
    </citation>
    <scope>NUCLEOTIDE SEQUENCE</scope>
    <source>
        <strain evidence="2">R3-111a-1</strain>
    </source>
</reference>
<keyword evidence="4" id="KW-1185">Reference proteome</keyword>
<reference evidence="3" key="5">
    <citation type="submission" date="2018-04" db="UniProtKB">
        <authorList>
            <consortium name="EnsemblFungi"/>
        </authorList>
    </citation>
    <scope>IDENTIFICATION</scope>
    <source>
        <strain evidence="3">R3-111a-1</strain>
    </source>
</reference>
<dbReference type="VEuPathDB" id="FungiDB:GGTG_01224"/>
<feature type="compositionally biased region" description="Low complexity" evidence="1">
    <location>
        <begin position="197"/>
        <end position="206"/>
    </location>
</feature>
<reference evidence="4" key="1">
    <citation type="submission" date="2010-07" db="EMBL/GenBank/DDBJ databases">
        <title>The genome sequence of Gaeumannomyces graminis var. tritici strain R3-111a-1.</title>
        <authorList>
            <consortium name="The Broad Institute Genome Sequencing Platform"/>
            <person name="Ma L.-J."/>
            <person name="Dead R."/>
            <person name="Young S."/>
            <person name="Zeng Q."/>
            <person name="Koehrsen M."/>
            <person name="Alvarado L."/>
            <person name="Berlin A."/>
            <person name="Chapman S.B."/>
            <person name="Chen Z."/>
            <person name="Freedman E."/>
            <person name="Gellesch M."/>
            <person name="Goldberg J."/>
            <person name="Griggs A."/>
            <person name="Gujja S."/>
            <person name="Heilman E.R."/>
            <person name="Heiman D."/>
            <person name="Hepburn T."/>
            <person name="Howarth C."/>
            <person name="Jen D."/>
            <person name="Larson L."/>
            <person name="Mehta T."/>
            <person name="Neiman D."/>
            <person name="Pearson M."/>
            <person name="Roberts A."/>
            <person name="Saif S."/>
            <person name="Shea T."/>
            <person name="Shenoy N."/>
            <person name="Sisk P."/>
            <person name="Stolte C."/>
            <person name="Sykes S."/>
            <person name="Walk T."/>
            <person name="White J."/>
            <person name="Yandava C."/>
            <person name="Haas B."/>
            <person name="Nusbaum C."/>
            <person name="Birren B."/>
        </authorList>
    </citation>
    <scope>NUCLEOTIDE SEQUENCE [LARGE SCALE GENOMIC DNA]</scope>
    <source>
        <strain evidence="4">R3-111a-1</strain>
    </source>
</reference>
<feature type="region of interest" description="Disordered" evidence="1">
    <location>
        <begin position="186"/>
        <end position="240"/>
    </location>
</feature>
<dbReference type="InterPro" id="IPR021476">
    <property type="entry name" value="Egh16-like"/>
</dbReference>
<dbReference type="RefSeq" id="XP_009217249.1">
    <property type="nucleotide sequence ID" value="XM_009218985.1"/>
</dbReference>
<evidence type="ECO:0000313" key="4">
    <source>
        <dbReference type="Proteomes" id="UP000006039"/>
    </source>
</evidence>
<organism evidence="2">
    <name type="scientific">Gaeumannomyces tritici (strain R3-111a-1)</name>
    <name type="common">Wheat and barley take-all root rot fungus</name>
    <name type="synonym">Gaeumannomyces graminis var. tritici</name>
    <dbReference type="NCBI Taxonomy" id="644352"/>
    <lineage>
        <taxon>Eukaryota</taxon>
        <taxon>Fungi</taxon>
        <taxon>Dikarya</taxon>
        <taxon>Ascomycota</taxon>
        <taxon>Pezizomycotina</taxon>
        <taxon>Sordariomycetes</taxon>
        <taxon>Sordariomycetidae</taxon>
        <taxon>Magnaporthales</taxon>
        <taxon>Magnaporthaceae</taxon>
        <taxon>Gaeumannomyces</taxon>
    </lineage>
</organism>
<evidence type="ECO:0000313" key="3">
    <source>
        <dbReference type="EnsemblFungi" id="EJT81240"/>
    </source>
</evidence>
<evidence type="ECO:0000313" key="2">
    <source>
        <dbReference type="EMBL" id="EJT81240.1"/>
    </source>
</evidence>
<dbReference type="PANTHER" id="PTHR34618">
    <property type="entry name" value="SURFACE PROTEIN MAS1, PUTATIVE-RELATED"/>
    <property type="match status" value="1"/>
</dbReference>
<reference evidence="3" key="4">
    <citation type="journal article" date="2015" name="G3 (Bethesda)">
        <title>Genome sequences of three phytopathogenic species of the Magnaporthaceae family of fungi.</title>
        <authorList>
            <person name="Okagaki L.H."/>
            <person name="Nunes C.C."/>
            <person name="Sailsbery J."/>
            <person name="Clay B."/>
            <person name="Brown D."/>
            <person name="John T."/>
            <person name="Oh Y."/>
            <person name="Young N."/>
            <person name="Fitzgerald M."/>
            <person name="Haas B.J."/>
            <person name="Zeng Q."/>
            <person name="Young S."/>
            <person name="Adiconis X."/>
            <person name="Fan L."/>
            <person name="Levin J.Z."/>
            <person name="Mitchell T.K."/>
            <person name="Okubara P.A."/>
            <person name="Farman M.L."/>
            <person name="Kohn L.M."/>
            <person name="Birren B."/>
            <person name="Ma L.-J."/>
            <person name="Dean R.A."/>
        </authorList>
    </citation>
    <scope>NUCLEOTIDE SEQUENCE</scope>
    <source>
        <strain evidence="3">R3-111a-1</strain>
    </source>
</reference>
<dbReference type="eggNOG" id="ENOG502SN39">
    <property type="taxonomic scope" value="Eukaryota"/>
</dbReference>
<protein>
    <submittedName>
        <fullName evidence="2 3">Uncharacterized protein</fullName>
    </submittedName>
</protein>
<dbReference type="EMBL" id="GL385395">
    <property type="protein sequence ID" value="EJT81240.1"/>
    <property type="molecule type" value="Genomic_DNA"/>
</dbReference>
<dbReference type="Pfam" id="PF11327">
    <property type="entry name" value="Egh16-like"/>
    <property type="match status" value="1"/>
</dbReference>
<dbReference type="HOGENOM" id="CLU_047729_2_0_1"/>
<proteinExistence type="predicted"/>
<evidence type="ECO:0000256" key="1">
    <source>
        <dbReference type="SAM" id="MobiDB-lite"/>
    </source>
</evidence>
<dbReference type="PANTHER" id="PTHR34618:SF4">
    <property type="entry name" value="CAS1"/>
    <property type="match status" value="1"/>
</dbReference>
<dbReference type="GeneID" id="20341682"/>
<gene>
    <name evidence="3" type="primary">20341682</name>
    <name evidence="2" type="ORF">GGTG_01224</name>
</gene>
<dbReference type="OrthoDB" id="5418436at2759"/>
<sequence length="240" mass="24764">MDTRLTCNDPGSQTEVDTTVFRSTNIKTDGLGRTNKNGRNTVDMIDLAMAQSGNALPQVSDGGSIQGVFHIVTTDGAGPLDPNATGAFSKGVLLNVDQQVPGRNGNIRASRNNNNKRTLLERAWDALASTGLIVKRAAHVNTDHPVKFTIPAGTKCTGTIKDQQNVCLVKIADSNPAGPFGGMVAIQQAPQGGAGGTAPASPASGKPARRAPDVAPEVAHDCPGTPAPPGGEKRAVEWSA</sequence>